<dbReference type="InterPro" id="IPR012547">
    <property type="entry name" value="PDDEXK_9"/>
</dbReference>
<gene>
    <name evidence="2" type="ORF">NCTC13093_02231</name>
</gene>
<dbReference type="InterPro" id="IPR018631">
    <property type="entry name" value="AAA-ATPase-like_dom"/>
</dbReference>
<reference evidence="2 3" key="1">
    <citation type="submission" date="2018-06" db="EMBL/GenBank/DDBJ databases">
        <authorList>
            <consortium name="Pathogen Informatics"/>
            <person name="Doyle S."/>
        </authorList>
    </citation>
    <scope>NUCLEOTIDE SEQUENCE [LARGE SCALE GENOMIC DNA]</scope>
    <source>
        <strain evidence="2 3">NCTC13093</strain>
    </source>
</reference>
<proteinExistence type="predicted"/>
<dbReference type="RefSeq" id="WP_113744839.1">
    <property type="nucleotide sequence ID" value="NZ_UAPV01000001.1"/>
</dbReference>
<dbReference type="PANTHER" id="PTHR34825:SF1">
    <property type="entry name" value="AAA-ATPASE-LIKE DOMAIN-CONTAINING PROTEIN"/>
    <property type="match status" value="1"/>
</dbReference>
<dbReference type="AlphaFoldDB" id="A0A2X0WK49"/>
<evidence type="ECO:0000313" key="2">
    <source>
        <dbReference type="EMBL" id="SPT70807.1"/>
    </source>
</evidence>
<dbReference type="Pfam" id="PF08011">
    <property type="entry name" value="PDDEXK_9"/>
    <property type="match status" value="1"/>
</dbReference>
<dbReference type="PANTHER" id="PTHR34825">
    <property type="entry name" value="CONSERVED PROTEIN, WITH A WEAK D-GALACTARATE DEHYDRATASE/ALTRONATE HYDROLASE DOMAIN"/>
    <property type="match status" value="1"/>
</dbReference>
<protein>
    <submittedName>
        <fullName evidence="2">Predicted AAA-ATPase</fullName>
    </submittedName>
</protein>
<sequence length="611" mass="69523">MDTHAKPKVLPGCEIFGKLIESNAYYVDKTSYLKNLLESSDEVENALFTRPRRFGKTLNMSMIKAFCELDYKNPGDITYQQKLFIDNGRNLAVSQDEYKELRDKVMGQLPVIYVSFRGVEGSCFYEAVEKLVIKIFNLYEAFAFLLDNPKISDNRKNIFSTIFDFCANNLNLSADLTKLNDAVTYCGLFIPNLAKMLYLAYGTKVLILIDEYDVPLQKAVVAQEPYYDKMLGIIRDISVNTFKQDPDAWLYKGIITGCLKIAHQSVFTDANNFTTFNVNDELYSSFFGFTQEQTDKIISDFGVESKRDEIKKWYNGYRFGDDYVYCPWSLMEYCAASKRNGSNEPKPFWVNTSGNDIITLYTKNSIEAKKQGNIDKLQDLMDGKSIDIELSEFTVYPDIKSGLKFNAFSTMLLQTGYVTLADDSPLRGNVRVKIPNYEVRKAFESRLGVLYSEDDATWSAQGYNLLDALLCNDIAKAQDIINTVLKTYISIRHSGHEQYYHGFMQGLLIEAVTDCGITMLDESESGLGYSDIILDDCTNKRVVILEFKKATEHVKNCIKVANEALEQIRAKNYAATYLDYYEQIYGIGIGFYQKGCEIVSLGNIAKQDRAN</sequence>
<feature type="domain" description="AAA-ATPase-like" evidence="1">
    <location>
        <begin position="12"/>
        <end position="267"/>
    </location>
</feature>
<dbReference type="Proteomes" id="UP000250086">
    <property type="component" value="Unassembled WGS sequence"/>
</dbReference>
<name>A0A2X0WK49_9GAMM</name>
<evidence type="ECO:0000313" key="3">
    <source>
        <dbReference type="Proteomes" id="UP000250086"/>
    </source>
</evidence>
<accession>A0A2X0WK49</accession>
<organism evidence="2 3">
    <name type="scientific">Anaerobiospirillum thomasii</name>
    <dbReference type="NCBI Taxonomy" id="179995"/>
    <lineage>
        <taxon>Bacteria</taxon>
        <taxon>Pseudomonadati</taxon>
        <taxon>Pseudomonadota</taxon>
        <taxon>Gammaproteobacteria</taxon>
        <taxon>Aeromonadales</taxon>
        <taxon>Succinivibrionaceae</taxon>
        <taxon>Anaerobiospirillum</taxon>
    </lineage>
</organism>
<evidence type="ECO:0000259" key="1">
    <source>
        <dbReference type="Pfam" id="PF09820"/>
    </source>
</evidence>
<dbReference type="Pfam" id="PF09820">
    <property type="entry name" value="AAA-ATPase_like"/>
    <property type="match status" value="1"/>
</dbReference>
<dbReference type="EMBL" id="UAPV01000001">
    <property type="protein sequence ID" value="SPT70807.1"/>
    <property type="molecule type" value="Genomic_DNA"/>
</dbReference>
<keyword evidence="3" id="KW-1185">Reference proteome</keyword>